<sequence length="101" mass="12037">MAKRKIVWTNSAKSELKEILIYWTNKTKSKTYSKKLNKLFTEAIDLLSQHPKIGRTTNDQNARISIVRNYLIFYEINVNEIIILSIWDARRDENQTDFHYS</sequence>
<reference evidence="3 4" key="2">
    <citation type="submission" date="2018-09" db="EMBL/GenBank/DDBJ databases">
        <title>Genomic Encyclopedia of Archaeal and Bacterial Type Strains, Phase II (KMG-II): from individual species to whole genera.</title>
        <authorList>
            <person name="Goeker M."/>
        </authorList>
    </citation>
    <scope>NUCLEOTIDE SEQUENCE [LARGE SCALE GENOMIC DNA]</scope>
    <source>
        <strain evidence="3 4">DSM 27620</strain>
    </source>
</reference>
<dbReference type="Proteomes" id="UP000285906">
    <property type="component" value="Unassembled WGS sequence"/>
</dbReference>
<dbReference type="EMBL" id="BMCW01000003">
    <property type="protein sequence ID" value="GGG57163.1"/>
    <property type="molecule type" value="Genomic_DNA"/>
</dbReference>
<protein>
    <submittedName>
        <fullName evidence="3">Toxin YoeB</fullName>
    </submittedName>
</protein>
<gene>
    <name evidence="3" type="ORF">BXY58_1820</name>
    <name evidence="2" type="ORF">GCM10007332_18570</name>
</gene>
<evidence type="ECO:0000313" key="5">
    <source>
        <dbReference type="Proteomes" id="UP000658202"/>
    </source>
</evidence>
<dbReference type="InterPro" id="IPR035093">
    <property type="entry name" value="RelE/ParE_toxin_dom_sf"/>
</dbReference>
<dbReference type="Pfam" id="PF05016">
    <property type="entry name" value="ParE_toxin"/>
    <property type="match status" value="1"/>
</dbReference>
<reference evidence="2" key="1">
    <citation type="journal article" date="2014" name="Int. J. Syst. Evol. Microbiol.">
        <title>Complete genome of a new Firmicutes species belonging to the dominant human colonic microbiota ('Ruminococcus bicirculans') reveals two chromosomes and a selective capacity to utilize plant glucans.</title>
        <authorList>
            <consortium name="NISC Comparative Sequencing Program"/>
            <person name="Wegmann U."/>
            <person name="Louis P."/>
            <person name="Goesmann A."/>
            <person name="Henrissat B."/>
            <person name="Duncan S.H."/>
            <person name="Flint H.J."/>
        </authorList>
    </citation>
    <scope>NUCLEOTIDE SEQUENCE</scope>
    <source>
        <strain evidence="2">CCM 8490</strain>
    </source>
</reference>
<evidence type="ECO:0000313" key="4">
    <source>
        <dbReference type="Proteomes" id="UP000285906"/>
    </source>
</evidence>
<dbReference type="InterPro" id="IPR007712">
    <property type="entry name" value="RelE/ParE_toxin"/>
</dbReference>
<dbReference type="Gene3D" id="3.30.2310.20">
    <property type="entry name" value="RelE-like"/>
    <property type="match status" value="1"/>
</dbReference>
<comment type="caution">
    <text evidence="3">The sequence shown here is derived from an EMBL/GenBank/DDBJ whole genome shotgun (WGS) entry which is preliminary data.</text>
</comment>
<keyword evidence="1" id="KW-1277">Toxin-antitoxin system</keyword>
<proteinExistence type="predicted"/>
<dbReference type="Proteomes" id="UP000658202">
    <property type="component" value="Unassembled WGS sequence"/>
</dbReference>
<evidence type="ECO:0000256" key="1">
    <source>
        <dbReference type="ARBA" id="ARBA00022649"/>
    </source>
</evidence>
<dbReference type="EMBL" id="RAQH01000004">
    <property type="protein sequence ID" value="RKE87689.1"/>
    <property type="molecule type" value="Genomic_DNA"/>
</dbReference>
<name>A0A420D9P0_9FLAO</name>
<dbReference type="NCBIfam" id="TIGR02385">
    <property type="entry name" value="RelE_StbE"/>
    <property type="match status" value="1"/>
</dbReference>
<accession>A0A420D9P0</accession>
<dbReference type="OrthoDB" id="1098070at2"/>
<evidence type="ECO:0000313" key="2">
    <source>
        <dbReference type="EMBL" id="GGG57163.1"/>
    </source>
</evidence>
<reference evidence="5" key="3">
    <citation type="journal article" date="2019" name="Int. J. Syst. Evol. Microbiol.">
        <title>The Global Catalogue of Microorganisms (GCM) 10K type strain sequencing project: providing services to taxonomists for standard genome sequencing and annotation.</title>
        <authorList>
            <consortium name="The Broad Institute Genomics Platform"/>
            <consortium name="The Broad Institute Genome Sequencing Center for Infectious Disease"/>
            <person name="Wu L."/>
            <person name="Ma J."/>
        </authorList>
    </citation>
    <scope>NUCLEOTIDE SEQUENCE [LARGE SCALE GENOMIC DNA]</scope>
    <source>
        <strain evidence="5">CCM 8490</strain>
    </source>
</reference>
<organism evidence="3 4">
    <name type="scientific">Epilithonimonas arachidiradicis</name>
    <dbReference type="NCBI Taxonomy" id="1617282"/>
    <lineage>
        <taxon>Bacteria</taxon>
        <taxon>Pseudomonadati</taxon>
        <taxon>Bacteroidota</taxon>
        <taxon>Flavobacteriia</taxon>
        <taxon>Flavobacteriales</taxon>
        <taxon>Weeksellaceae</taxon>
        <taxon>Chryseobacterium group</taxon>
        <taxon>Epilithonimonas</taxon>
    </lineage>
</organism>
<dbReference type="AlphaFoldDB" id="A0A420D9P0"/>
<reference evidence="2" key="4">
    <citation type="submission" date="2024-05" db="EMBL/GenBank/DDBJ databases">
        <authorList>
            <person name="Sun Q."/>
            <person name="Sedlacek I."/>
        </authorList>
    </citation>
    <scope>NUCLEOTIDE SEQUENCE</scope>
    <source>
        <strain evidence="2">CCM 8490</strain>
    </source>
</reference>
<evidence type="ECO:0000313" key="3">
    <source>
        <dbReference type="EMBL" id="RKE87689.1"/>
    </source>
</evidence>
<keyword evidence="5" id="KW-1185">Reference proteome</keyword>
<dbReference type="RefSeq" id="WP_120213469.1">
    <property type="nucleotide sequence ID" value="NZ_BMCW01000003.1"/>
</dbReference>